<evidence type="ECO:0000256" key="6">
    <source>
        <dbReference type="ARBA" id="ARBA00022600"/>
    </source>
</evidence>
<dbReference type="Proteomes" id="UP000288246">
    <property type="component" value="Unassembled WGS sequence"/>
</dbReference>
<evidence type="ECO:0000313" key="16">
    <source>
        <dbReference type="EMBL" id="GCD19389.1"/>
    </source>
</evidence>
<evidence type="ECO:0000256" key="9">
    <source>
        <dbReference type="ARBA" id="ARBA00022777"/>
    </source>
</evidence>
<evidence type="ECO:0000256" key="11">
    <source>
        <dbReference type="ARBA" id="ARBA00023056"/>
    </source>
</evidence>
<evidence type="ECO:0000259" key="15">
    <source>
        <dbReference type="Pfam" id="PF18085"/>
    </source>
</evidence>
<evidence type="ECO:0000256" key="4">
    <source>
        <dbReference type="ARBA" id="ARBA00011962"/>
    </source>
</evidence>
<keyword evidence="10" id="KW-0067">ATP-binding</keyword>
<proteinExistence type="inferred from homology"/>
<evidence type="ECO:0000256" key="1">
    <source>
        <dbReference type="ARBA" id="ARBA00004964"/>
    </source>
</evidence>
<dbReference type="InterPro" id="IPR040999">
    <property type="entry name" value="Mak_N_cap"/>
</dbReference>
<dbReference type="InterPro" id="IPR011009">
    <property type="entry name" value="Kinase-like_dom_sf"/>
</dbReference>
<keyword evidence="8" id="KW-0547">Nucleotide-binding</keyword>
<evidence type="ECO:0000256" key="14">
    <source>
        <dbReference type="ARBA" id="ARBA00049067"/>
    </source>
</evidence>
<name>A0A401UXH1_9CELL</name>
<evidence type="ECO:0000256" key="5">
    <source>
        <dbReference type="ARBA" id="ARBA00013882"/>
    </source>
</evidence>
<keyword evidence="7" id="KW-0808">Transferase</keyword>
<sequence length="450" mass="46331">MTLIVTPPDDLDVALLDAVRDWLPGRRWFPAKGTQAELALVGGLALADDVRVLLVRAKAGSIDAVLQVPLVLAPATGEHDGGHAGATTSPTDVVGHVGGRAVVDGAAHPAFVAAWLAAADGPGAPVDPSTARAVSGEQSNTSVILRAAPDAPAPAAILKVLRAVAAGENPDVDVPRHLVDVGSADVPAPLAWLQARWPGASGEPVEGYLGAMSAFVPQAQDGFELACDVARRGEPFGDLARELGAVVAGVHADLVRAFGTDAATAPQDGPEQVAAAVANRFAWAVSAVPQLTRFAPGVEAVVAQVRALDVAPPRQRVHGDLHLGQVLRSGSRWFVTDFEGEPLAPLAARTRPDLALRDVAGMLRSLDYAAAVAGLTGDAAQSWTDAARAALLDGYAGAAVAQPVDGDADGRAVLLRALELDKTLYEAVYESRNRPTWLPIPLAGLERLAG</sequence>
<dbReference type="GO" id="GO:0005978">
    <property type="term" value="P:glycogen biosynthetic process"/>
    <property type="evidence" value="ECO:0007669"/>
    <property type="project" value="UniProtKB-UniPathway"/>
</dbReference>
<comment type="subunit">
    <text evidence="3">Monomer.</text>
</comment>
<organism evidence="16 17">
    <name type="scientific">Cellulomonas algicola</name>
    <dbReference type="NCBI Taxonomy" id="2071633"/>
    <lineage>
        <taxon>Bacteria</taxon>
        <taxon>Bacillati</taxon>
        <taxon>Actinomycetota</taxon>
        <taxon>Actinomycetes</taxon>
        <taxon>Micrococcales</taxon>
        <taxon>Cellulomonadaceae</taxon>
        <taxon>Cellulomonas</taxon>
    </lineage>
</organism>
<comment type="caution">
    <text evidence="16">The sequence shown here is derived from an EMBL/GenBank/DDBJ whole genome shotgun (WGS) entry which is preliminary data.</text>
</comment>
<keyword evidence="17" id="KW-1185">Reference proteome</keyword>
<evidence type="ECO:0000256" key="2">
    <source>
        <dbReference type="ARBA" id="ARBA00006219"/>
    </source>
</evidence>
<dbReference type="Pfam" id="PF18085">
    <property type="entry name" value="Mak_N_cap"/>
    <property type="match status" value="1"/>
</dbReference>
<gene>
    <name evidence="16" type="ORF">CTKZ_09510</name>
</gene>
<keyword evidence="6" id="KW-0321">Glycogen metabolism</keyword>
<dbReference type="Gene3D" id="3.90.1200.10">
    <property type="match status" value="1"/>
</dbReference>
<evidence type="ECO:0000256" key="12">
    <source>
        <dbReference type="ARBA" id="ARBA00023277"/>
    </source>
</evidence>
<dbReference type="RefSeq" id="WP_124341925.1">
    <property type="nucleotide sequence ID" value="NZ_BHYL01000063.1"/>
</dbReference>
<protein>
    <recommendedName>
        <fullName evidence="5">Maltokinase</fullName>
        <ecNumber evidence="4">2.7.1.175</ecNumber>
    </recommendedName>
    <alternativeName>
        <fullName evidence="13">Maltose-1-phosphate synthase</fullName>
    </alternativeName>
</protein>
<evidence type="ECO:0000256" key="10">
    <source>
        <dbReference type="ARBA" id="ARBA00022840"/>
    </source>
</evidence>
<dbReference type="GO" id="GO:0005524">
    <property type="term" value="F:ATP binding"/>
    <property type="evidence" value="ECO:0007669"/>
    <property type="project" value="UniProtKB-KW"/>
</dbReference>
<dbReference type="AlphaFoldDB" id="A0A401UXH1"/>
<dbReference type="GO" id="GO:0016301">
    <property type="term" value="F:kinase activity"/>
    <property type="evidence" value="ECO:0007669"/>
    <property type="project" value="UniProtKB-KW"/>
</dbReference>
<dbReference type="SUPFAM" id="SSF56112">
    <property type="entry name" value="Protein kinase-like (PK-like)"/>
    <property type="match status" value="1"/>
</dbReference>
<evidence type="ECO:0000313" key="17">
    <source>
        <dbReference type="Proteomes" id="UP000288246"/>
    </source>
</evidence>
<keyword evidence="12" id="KW-0119">Carbohydrate metabolism</keyword>
<dbReference type="UniPathway" id="UPA00164"/>
<dbReference type="OrthoDB" id="3787729at2"/>
<comment type="pathway">
    <text evidence="1">Glycan biosynthesis; glycogen biosynthesis.</text>
</comment>
<dbReference type="EMBL" id="BHYL01000063">
    <property type="protein sequence ID" value="GCD19389.1"/>
    <property type="molecule type" value="Genomic_DNA"/>
</dbReference>
<comment type="similarity">
    <text evidence="2">Belongs to the aminoglycoside phosphotransferase family.</text>
</comment>
<feature type="domain" description="Maltokinase N-terminal cap" evidence="15">
    <location>
        <begin position="22"/>
        <end position="106"/>
    </location>
</feature>
<evidence type="ECO:0000256" key="8">
    <source>
        <dbReference type="ARBA" id="ARBA00022741"/>
    </source>
</evidence>
<dbReference type="EC" id="2.7.1.175" evidence="4"/>
<evidence type="ECO:0000256" key="7">
    <source>
        <dbReference type="ARBA" id="ARBA00022679"/>
    </source>
</evidence>
<accession>A0A401UXH1</accession>
<evidence type="ECO:0000256" key="13">
    <source>
        <dbReference type="ARBA" id="ARBA00031251"/>
    </source>
</evidence>
<keyword evidence="9" id="KW-0418">Kinase</keyword>
<keyword evidence="11" id="KW-0320">Glycogen biosynthesis</keyword>
<evidence type="ECO:0000256" key="3">
    <source>
        <dbReference type="ARBA" id="ARBA00011245"/>
    </source>
</evidence>
<comment type="catalytic activity">
    <reaction evidence="14">
        <text>D-maltose + ATP = alpha-maltose 1-phosphate + ADP + H(+)</text>
        <dbReference type="Rhea" id="RHEA:31915"/>
        <dbReference type="ChEBI" id="CHEBI:15378"/>
        <dbReference type="ChEBI" id="CHEBI:17306"/>
        <dbReference type="ChEBI" id="CHEBI:30616"/>
        <dbReference type="ChEBI" id="CHEBI:63576"/>
        <dbReference type="ChEBI" id="CHEBI:456216"/>
        <dbReference type="EC" id="2.7.1.175"/>
    </reaction>
</comment>
<reference evidence="16 17" key="1">
    <citation type="submission" date="2018-11" db="EMBL/GenBank/DDBJ databases">
        <title>Draft genome sequence of Cellulomonas takizawaensis strain TKZ-21.</title>
        <authorList>
            <person name="Yamamura H."/>
            <person name="Hayashi T."/>
            <person name="Hamada M."/>
            <person name="Serisawa Y."/>
            <person name="Matsuyama K."/>
            <person name="Nakagawa Y."/>
            <person name="Otoguro M."/>
            <person name="Yanagida F."/>
            <person name="Hayakawa M."/>
        </authorList>
    </citation>
    <scope>NUCLEOTIDE SEQUENCE [LARGE SCALE GENOMIC DNA]</scope>
    <source>
        <strain evidence="16 17">TKZ-21</strain>
    </source>
</reference>